<feature type="region of interest" description="Disordered" evidence="1">
    <location>
        <begin position="187"/>
        <end position="215"/>
    </location>
</feature>
<sequence>MAFEFLESGQFKVVLGKSFDVKPKKKAQKFFGVKRKSAENVDDLAELNIEQNHTDASSSDKSIFGKEAKLEKKNDRYQVEMKHTNVSTSLPPSPSKNNNEEILIDILYIKKSNVMYDAQVTADEEYNCILIYNDETKTFTLERQSAQINLTNRKLELPNGQPNHSPVPKPFIHTPPISAANTTAVAQPLHLPPAPPSLPEQKHEESVDQDDAYNGDDFDFDISKDMDAILDSDVDDEKSESESDSDVFEEIAAPPPAQNMASPLSLPVTPSLPASPNIPANLALPATPQQIHHLSPAQSNNSKKRKVKMASAPIRHPGIASPLAALPPVTNPNLTHPAKKLKTTHSDTSSSSGSSDDEDDDSSSGSESGSTDSSSGSESDSGSSSSGDDLDFESLANDISMSLSKGGPSAPPSPQHPQQSQQPSRVDTPGMPSPSNFKRSPYESNTPTPTNRPPTQNGTAAGPMSLRALFKEDDEEEELSSSDDDDDDSD</sequence>
<feature type="compositionally biased region" description="Acidic residues" evidence="1">
    <location>
        <begin position="472"/>
        <end position="490"/>
    </location>
</feature>
<evidence type="ECO:0000256" key="1">
    <source>
        <dbReference type="SAM" id="MobiDB-lite"/>
    </source>
</evidence>
<dbReference type="OrthoDB" id="125903at2759"/>
<dbReference type="AlphaFoldDB" id="A0A0B7NTC5"/>
<gene>
    <name evidence="2" type="primary">PARPA_13077.1 scaffold 45923</name>
</gene>
<dbReference type="EMBL" id="LN733911">
    <property type="protein sequence ID" value="CEP18770.1"/>
    <property type="molecule type" value="Genomic_DNA"/>
</dbReference>
<feature type="compositionally biased region" description="Low complexity" evidence="1">
    <location>
        <begin position="445"/>
        <end position="455"/>
    </location>
</feature>
<feature type="compositionally biased region" description="Polar residues" evidence="1">
    <location>
        <begin position="433"/>
        <end position="444"/>
    </location>
</feature>
<dbReference type="Proteomes" id="UP000054107">
    <property type="component" value="Unassembled WGS sequence"/>
</dbReference>
<proteinExistence type="predicted"/>
<dbReference type="STRING" id="35722.A0A0B7NTC5"/>
<protein>
    <submittedName>
        <fullName evidence="2">Uncharacterized protein</fullName>
    </submittedName>
</protein>
<reference evidence="2 3" key="1">
    <citation type="submission" date="2014-09" db="EMBL/GenBank/DDBJ databases">
        <authorList>
            <person name="Ellenberger Sabrina"/>
        </authorList>
    </citation>
    <scope>NUCLEOTIDE SEQUENCE [LARGE SCALE GENOMIC DNA]</scope>
    <source>
        <strain evidence="2 3">CBS 412.66</strain>
    </source>
</reference>
<feature type="region of interest" description="Disordered" evidence="1">
    <location>
        <begin position="293"/>
        <end position="490"/>
    </location>
</feature>
<feature type="compositionally biased region" description="Low complexity" evidence="1">
    <location>
        <begin position="363"/>
        <end position="387"/>
    </location>
</feature>
<name>A0A0B7NTC5_9FUNG</name>
<evidence type="ECO:0000313" key="3">
    <source>
        <dbReference type="Proteomes" id="UP000054107"/>
    </source>
</evidence>
<accession>A0A0B7NTC5</accession>
<keyword evidence="3" id="KW-1185">Reference proteome</keyword>
<organism evidence="2 3">
    <name type="scientific">Parasitella parasitica</name>
    <dbReference type="NCBI Taxonomy" id="35722"/>
    <lineage>
        <taxon>Eukaryota</taxon>
        <taxon>Fungi</taxon>
        <taxon>Fungi incertae sedis</taxon>
        <taxon>Mucoromycota</taxon>
        <taxon>Mucoromycotina</taxon>
        <taxon>Mucoromycetes</taxon>
        <taxon>Mucorales</taxon>
        <taxon>Mucorineae</taxon>
        <taxon>Mucoraceae</taxon>
        <taxon>Parasitella</taxon>
    </lineage>
</organism>
<evidence type="ECO:0000313" key="2">
    <source>
        <dbReference type="EMBL" id="CEP18770.1"/>
    </source>
</evidence>